<evidence type="ECO:0000313" key="2">
    <source>
        <dbReference type="Proteomes" id="UP001165430"/>
    </source>
</evidence>
<keyword evidence="2" id="KW-1185">Reference proteome</keyword>
<protein>
    <submittedName>
        <fullName evidence="1">Uncharacterized protein</fullName>
    </submittedName>
</protein>
<gene>
    <name evidence="1" type="ORF">MM213_03770</name>
</gene>
<comment type="caution">
    <text evidence="1">The sequence shown here is derived from an EMBL/GenBank/DDBJ whole genome shotgun (WGS) entry which is preliminary data.</text>
</comment>
<reference evidence="1" key="1">
    <citation type="submission" date="2022-03" db="EMBL/GenBank/DDBJ databases">
        <title>De novo assembled genomes of Belliella spp. (Cyclobacteriaceae) strains.</title>
        <authorList>
            <person name="Szabo A."/>
            <person name="Korponai K."/>
            <person name="Felfoldi T."/>
        </authorList>
    </citation>
    <scope>NUCLEOTIDE SEQUENCE</scope>
    <source>
        <strain evidence="1">DSM 111903</strain>
    </source>
</reference>
<name>A0ABS9V848_9BACT</name>
<evidence type="ECO:0000313" key="1">
    <source>
        <dbReference type="EMBL" id="MCH7412592.1"/>
    </source>
</evidence>
<dbReference type="EMBL" id="JAKZGO010000002">
    <property type="protein sequence ID" value="MCH7412592.1"/>
    <property type="molecule type" value="Genomic_DNA"/>
</dbReference>
<accession>A0ABS9V848</accession>
<dbReference type="RefSeq" id="WP_241410171.1">
    <property type="nucleotide sequence ID" value="NZ_JAKZGO010000002.1"/>
</dbReference>
<dbReference type="Proteomes" id="UP001165430">
    <property type="component" value="Unassembled WGS sequence"/>
</dbReference>
<organism evidence="1 2">
    <name type="scientific">Belliella alkalica</name>
    <dbReference type="NCBI Taxonomy" id="1730871"/>
    <lineage>
        <taxon>Bacteria</taxon>
        <taxon>Pseudomonadati</taxon>
        <taxon>Bacteroidota</taxon>
        <taxon>Cytophagia</taxon>
        <taxon>Cytophagales</taxon>
        <taxon>Cyclobacteriaceae</taxon>
        <taxon>Belliella</taxon>
    </lineage>
</organism>
<sequence>MFSNKLLIEKPERIAIELSNIEKLDSILSDLKKQGFEINEVVKIQEVLIISSE</sequence>
<proteinExistence type="predicted"/>